<sequence>MSAPDHRLTAEDLLSAATGLLAAEQDPLANMANLSALIFEALPDLNWAGFYLYRADASALATIFTLTGSTVPSGQPVTAQRLTEAQSDALLVASTRGELVLGPFQGRVACTRIAMGKGVCGTAALSRATQRVPDVHAFPGHIACDTASASEIVIPLVLSGRLLGVLDLDSPRKDRFSSADQHLLETLVAAFLATLPVSA</sequence>
<dbReference type="InterPro" id="IPR000614">
    <property type="entry name" value="FRMsr_CS"/>
</dbReference>
<dbReference type="SUPFAM" id="SSF55781">
    <property type="entry name" value="GAF domain-like"/>
    <property type="match status" value="1"/>
</dbReference>
<dbReference type="PROSITE" id="PS01320">
    <property type="entry name" value="UPF0067"/>
    <property type="match status" value="1"/>
</dbReference>
<dbReference type="PANTHER" id="PTHR21021">
    <property type="entry name" value="GAF/PUTATIVE CYTOSKELETAL PROTEIN"/>
    <property type="match status" value="1"/>
</dbReference>
<comment type="similarity">
    <text evidence="1">Belongs to the free Met sulfoxide reductase family.</text>
</comment>
<gene>
    <name evidence="3" type="ORF">AOR01nite_12310</name>
</gene>
<proteinExistence type="inferred from homology"/>
<dbReference type="InterPro" id="IPR003018">
    <property type="entry name" value="GAF"/>
</dbReference>
<name>A0A4Y3TLW0_9PROT</name>
<dbReference type="InterPro" id="IPR051330">
    <property type="entry name" value="Phosphatase_reg/MetRdx"/>
</dbReference>
<evidence type="ECO:0000259" key="2">
    <source>
        <dbReference type="Pfam" id="PF13185"/>
    </source>
</evidence>
<dbReference type="AlphaFoldDB" id="A0A4Y3TLW0"/>
<dbReference type="Proteomes" id="UP000317617">
    <property type="component" value="Unassembled WGS sequence"/>
</dbReference>
<organism evidence="3 4">
    <name type="scientific">Acetobacter orleanensis</name>
    <dbReference type="NCBI Taxonomy" id="104099"/>
    <lineage>
        <taxon>Bacteria</taxon>
        <taxon>Pseudomonadati</taxon>
        <taxon>Pseudomonadota</taxon>
        <taxon>Alphaproteobacteria</taxon>
        <taxon>Acetobacterales</taxon>
        <taxon>Acetobacteraceae</taxon>
        <taxon>Acetobacter</taxon>
    </lineage>
</organism>
<evidence type="ECO:0000256" key="1">
    <source>
        <dbReference type="ARBA" id="ARBA00038454"/>
    </source>
</evidence>
<dbReference type="Pfam" id="PF13185">
    <property type="entry name" value="GAF_2"/>
    <property type="match status" value="1"/>
</dbReference>
<dbReference type="Gene3D" id="3.30.450.40">
    <property type="match status" value="1"/>
</dbReference>
<dbReference type="STRING" id="104099.AD949_10220"/>
<evidence type="ECO:0000313" key="3">
    <source>
        <dbReference type="EMBL" id="GEB82754.1"/>
    </source>
</evidence>
<dbReference type="GO" id="GO:0033745">
    <property type="term" value="F:L-methionine-(R)-S-oxide reductase activity"/>
    <property type="evidence" value="ECO:0007669"/>
    <property type="project" value="TreeGrafter"/>
</dbReference>
<dbReference type="PANTHER" id="PTHR21021:SF15">
    <property type="entry name" value="FREE METHIONINE-R-SULFOXIDE REDUCTASE"/>
    <property type="match status" value="1"/>
</dbReference>
<protein>
    <recommendedName>
        <fullName evidence="2">GAF domain-containing protein</fullName>
    </recommendedName>
</protein>
<keyword evidence="4" id="KW-1185">Reference proteome</keyword>
<dbReference type="EMBL" id="BJMU01000004">
    <property type="protein sequence ID" value="GEB82754.1"/>
    <property type="molecule type" value="Genomic_DNA"/>
</dbReference>
<dbReference type="GO" id="GO:0005829">
    <property type="term" value="C:cytosol"/>
    <property type="evidence" value="ECO:0007669"/>
    <property type="project" value="TreeGrafter"/>
</dbReference>
<feature type="domain" description="GAF" evidence="2">
    <location>
        <begin position="79"/>
        <end position="189"/>
    </location>
</feature>
<dbReference type="InterPro" id="IPR029016">
    <property type="entry name" value="GAF-like_dom_sf"/>
</dbReference>
<comment type="caution">
    <text evidence="3">The sequence shown here is derived from an EMBL/GenBank/DDBJ whole genome shotgun (WGS) entry which is preliminary data.</text>
</comment>
<evidence type="ECO:0000313" key="4">
    <source>
        <dbReference type="Proteomes" id="UP000317617"/>
    </source>
</evidence>
<dbReference type="RefSeq" id="WP_048835521.1">
    <property type="nucleotide sequence ID" value="NZ_BJMU01000004.1"/>
</dbReference>
<reference evidence="3 4" key="1">
    <citation type="submission" date="2019-06" db="EMBL/GenBank/DDBJ databases">
        <title>Whole genome shotgun sequence of Acetobacter orleanensis NBRC 13752.</title>
        <authorList>
            <person name="Hosoyama A."/>
            <person name="Uohara A."/>
            <person name="Ohji S."/>
            <person name="Ichikawa N."/>
        </authorList>
    </citation>
    <scope>NUCLEOTIDE SEQUENCE [LARGE SCALE GENOMIC DNA]</scope>
    <source>
        <strain evidence="3 4">NBRC 13752</strain>
    </source>
</reference>
<accession>A0A4Y3TLW0</accession>